<dbReference type="Proteomes" id="UP000479639">
    <property type="component" value="Unassembled WGS sequence"/>
</dbReference>
<dbReference type="Pfam" id="PF06250">
    <property type="entry name" value="YhcG_C"/>
    <property type="match status" value="1"/>
</dbReference>
<protein>
    <submittedName>
        <fullName evidence="3">DUF1016 domain-containing protein</fullName>
    </submittedName>
</protein>
<proteinExistence type="predicted"/>
<dbReference type="Gene3D" id="3.40.1350.10">
    <property type="match status" value="1"/>
</dbReference>
<dbReference type="Pfam" id="PF17761">
    <property type="entry name" value="DUF1016_N"/>
    <property type="match status" value="1"/>
</dbReference>
<name>A0A7C8FWR6_9ACTN</name>
<dbReference type="InterPro" id="IPR011856">
    <property type="entry name" value="tRNA_endonuc-like_dom_sf"/>
</dbReference>
<comment type="caution">
    <text evidence="3">The sequence shown here is derived from an EMBL/GenBank/DDBJ whole genome shotgun (WGS) entry which is preliminary data.</text>
</comment>
<feature type="domain" description="YhcG N-terminal" evidence="2">
    <location>
        <begin position="14"/>
        <end position="145"/>
    </location>
</feature>
<organism evidence="3 4">
    <name type="scientific">Adlercreutzia muris</name>
    <dbReference type="NCBI Taxonomy" id="1796610"/>
    <lineage>
        <taxon>Bacteria</taxon>
        <taxon>Bacillati</taxon>
        <taxon>Actinomycetota</taxon>
        <taxon>Coriobacteriia</taxon>
        <taxon>Eggerthellales</taxon>
        <taxon>Eggerthellaceae</taxon>
        <taxon>Adlercreutzia</taxon>
    </lineage>
</organism>
<keyword evidence="4" id="KW-1185">Reference proteome</keyword>
<evidence type="ECO:0000259" key="2">
    <source>
        <dbReference type="Pfam" id="PF17761"/>
    </source>
</evidence>
<dbReference type="InterPro" id="IPR053148">
    <property type="entry name" value="PD-DEXK-like_domain"/>
</dbReference>
<gene>
    <name evidence="3" type="ORF">F8D48_06895</name>
</gene>
<dbReference type="GO" id="GO:0003676">
    <property type="term" value="F:nucleic acid binding"/>
    <property type="evidence" value="ECO:0007669"/>
    <property type="project" value="InterPro"/>
</dbReference>
<dbReference type="InterPro" id="IPR041527">
    <property type="entry name" value="YhcG_N"/>
</dbReference>
<feature type="domain" description="YhcG PDDEXK nuclease" evidence="1">
    <location>
        <begin position="168"/>
        <end position="321"/>
    </location>
</feature>
<evidence type="ECO:0000313" key="4">
    <source>
        <dbReference type="Proteomes" id="UP000479639"/>
    </source>
</evidence>
<dbReference type="PANTHER" id="PTHR30547">
    <property type="entry name" value="UNCHARACTERIZED PROTEIN YHCG-RELATED"/>
    <property type="match status" value="1"/>
</dbReference>
<dbReference type="InterPro" id="IPR009362">
    <property type="entry name" value="YhcG_C"/>
</dbReference>
<reference evidence="3 4" key="1">
    <citation type="submission" date="2019-09" db="EMBL/GenBank/DDBJ databases">
        <title>Whole genome shotgun sequencing (WGS) of Ellagibacter isourolithinifaciens DSM 104140(T) and Adlercreutzia muris DSM 29508(T).</title>
        <authorList>
            <person name="Stoll D.A."/>
            <person name="Danylec N."/>
            <person name="Huch M."/>
        </authorList>
    </citation>
    <scope>NUCLEOTIDE SEQUENCE [LARGE SCALE GENOMIC DNA]</scope>
    <source>
        <strain evidence="3 4">DSM 29508</strain>
    </source>
</reference>
<dbReference type="EMBL" id="WAJS01000018">
    <property type="protein sequence ID" value="KAB1647748.1"/>
    <property type="molecule type" value="Genomic_DNA"/>
</dbReference>
<evidence type="ECO:0000313" key="3">
    <source>
        <dbReference type="EMBL" id="KAB1647748.1"/>
    </source>
</evidence>
<dbReference type="AlphaFoldDB" id="A0A7C8FWR6"/>
<dbReference type="RefSeq" id="WP_151430715.1">
    <property type="nucleotide sequence ID" value="NZ_JANJZI010000001.1"/>
</dbReference>
<evidence type="ECO:0000259" key="1">
    <source>
        <dbReference type="Pfam" id="PF06250"/>
    </source>
</evidence>
<accession>A0A7C8FWR6</accession>
<sequence>MLVNDSAYQSALHEVVDVIARSRAEAVRKTSAVVVRMYWETGRILNRNKDYGTAFIDTLAKDIRAAFPGIKGFSARSLRYMAKFAREVGEEYCNSYCNIPWGHVVRLLDKTEPGDKRDWYVGAVVENGWSQVVLEHQLDVHAYERQMKEGKVSNFAKTLPDPQSELVQQALKDPYIFDFITTEQGREERDIEQAMTDNVQALLLELGTGFALVGRQYHLVVGGDDFYIDLLFYNIKLHCYVVIELKNQDFKPAFNGQLGFYVAAVDGELRGELDNPTIGLLLCKTKNDAVAEYSLQSTNAPIGISEYRLGDELPEEYAKVLPSPEDLMARM</sequence>
<dbReference type="PANTHER" id="PTHR30547:SF5">
    <property type="entry name" value="NUCLEASE YHCG-RELATED"/>
    <property type="match status" value="1"/>
</dbReference>